<organism evidence="7">
    <name type="scientific">Absidia glauca</name>
    <name type="common">Pin mould</name>
    <dbReference type="NCBI Taxonomy" id="4829"/>
    <lineage>
        <taxon>Eukaryota</taxon>
        <taxon>Fungi</taxon>
        <taxon>Fungi incertae sedis</taxon>
        <taxon>Mucoromycota</taxon>
        <taxon>Mucoromycotina</taxon>
        <taxon>Mucoromycetes</taxon>
        <taxon>Mucorales</taxon>
        <taxon>Cunninghamellaceae</taxon>
        <taxon>Absidia</taxon>
    </lineage>
</organism>
<reference evidence="7" key="1">
    <citation type="submission" date="2016-04" db="EMBL/GenBank/DDBJ databases">
        <authorList>
            <person name="Evans L.H."/>
            <person name="Alamgir A."/>
            <person name="Owens N."/>
            <person name="Weber N.D."/>
            <person name="Virtaneva K."/>
            <person name="Barbian K."/>
            <person name="Babar A."/>
            <person name="Rosenke K."/>
        </authorList>
    </citation>
    <scope>NUCLEOTIDE SEQUENCE [LARGE SCALE GENOMIC DNA]</scope>
    <source>
        <strain evidence="7">CBS 101.48</strain>
    </source>
</reference>
<dbReference type="InParanoid" id="A0A163IWD1"/>
<evidence type="ECO:0000256" key="3">
    <source>
        <dbReference type="ARBA" id="ARBA00023125"/>
    </source>
</evidence>
<keyword evidence="3" id="KW-0238">DNA-binding</keyword>
<evidence type="ECO:0000256" key="1">
    <source>
        <dbReference type="ARBA" id="ARBA00004123"/>
    </source>
</evidence>
<dbReference type="InterPro" id="IPR011598">
    <property type="entry name" value="bHLH_dom"/>
</dbReference>
<evidence type="ECO:0000313" key="7">
    <source>
        <dbReference type="EMBL" id="SAL95715.1"/>
    </source>
</evidence>
<dbReference type="OrthoDB" id="2287976at2759"/>
<dbReference type="SUPFAM" id="SSF47459">
    <property type="entry name" value="HLH, helix-loop-helix DNA-binding domain"/>
    <property type="match status" value="1"/>
</dbReference>
<keyword evidence="4" id="KW-0804">Transcription</keyword>
<feature type="domain" description="BHLH" evidence="6">
    <location>
        <begin position="100"/>
        <end position="151"/>
    </location>
</feature>
<dbReference type="PROSITE" id="PS50888">
    <property type="entry name" value="BHLH"/>
    <property type="match status" value="1"/>
</dbReference>
<dbReference type="SMART" id="SM00353">
    <property type="entry name" value="HLH"/>
    <property type="match status" value="1"/>
</dbReference>
<evidence type="ECO:0000256" key="2">
    <source>
        <dbReference type="ARBA" id="ARBA00023015"/>
    </source>
</evidence>
<evidence type="ECO:0000313" key="8">
    <source>
        <dbReference type="Proteomes" id="UP000078561"/>
    </source>
</evidence>
<dbReference type="AlphaFoldDB" id="A0A163IWD1"/>
<dbReference type="PANTHER" id="PTHR15741:SF27">
    <property type="entry name" value="TRANSCRIPTION FACTOR AP-4"/>
    <property type="match status" value="1"/>
</dbReference>
<gene>
    <name evidence="7" type="primary">ABSGL_01056.1 scaffold 1223</name>
</gene>
<dbReference type="Pfam" id="PF00010">
    <property type="entry name" value="HLH"/>
    <property type="match status" value="1"/>
</dbReference>
<comment type="subcellular location">
    <subcellularLocation>
        <location evidence="1">Nucleus</location>
    </subcellularLocation>
</comment>
<evidence type="ECO:0000256" key="4">
    <source>
        <dbReference type="ARBA" id="ARBA00023163"/>
    </source>
</evidence>
<dbReference type="EMBL" id="LT550481">
    <property type="protein sequence ID" value="SAL95715.1"/>
    <property type="molecule type" value="Genomic_DNA"/>
</dbReference>
<dbReference type="STRING" id="4829.A0A163IWD1"/>
<dbReference type="PANTHER" id="PTHR15741">
    <property type="entry name" value="BASIC HELIX-LOOP-HELIX ZIP TRANSCRIPTION FACTOR"/>
    <property type="match status" value="1"/>
</dbReference>
<evidence type="ECO:0000256" key="5">
    <source>
        <dbReference type="ARBA" id="ARBA00023242"/>
    </source>
</evidence>
<dbReference type="Proteomes" id="UP000078561">
    <property type="component" value="Unassembled WGS sequence"/>
</dbReference>
<dbReference type="InterPro" id="IPR052207">
    <property type="entry name" value="Max-like/E-box_TFs"/>
</dbReference>
<sequence>MAFFIEYDETYVAGQHKASSITSLDSGDHPPSLCTTDSCSSFCDPDELKELSFGFTGEPQEHCKSTLASISIPSDLWHERPPAQEEQYRLKCNSPLSQDEKRVHHVASEHKRRQSIRSGLKELTEWVPHLKNIPHSKSTLLFKTADYIKRTEKRNRVLRDRLLRLQYRLAQELTQLQQQQPPLQQNEALLHHRSAIIIPVEDDDDDAPIIPCLNIPADEDFGQESLIRESLLCCGKLKLNR</sequence>
<dbReference type="GO" id="GO:0000978">
    <property type="term" value="F:RNA polymerase II cis-regulatory region sequence-specific DNA binding"/>
    <property type="evidence" value="ECO:0007669"/>
    <property type="project" value="TreeGrafter"/>
</dbReference>
<proteinExistence type="predicted"/>
<keyword evidence="2" id="KW-0805">Transcription regulation</keyword>
<protein>
    <recommendedName>
        <fullName evidence="6">BHLH domain-containing protein</fullName>
    </recommendedName>
</protein>
<accession>A0A163IWD1</accession>
<name>A0A163IWD1_ABSGL</name>
<keyword evidence="5" id="KW-0539">Nucleus</keyword>
<keyword evidence="8" id="KW-1185">Reference proteome</keyword>
<dbReference type="GO" id="GO:0005634">
    <property type="term" value="C:nucleus"/>
    <property type="evidence" value="ECO:0007669"/>
    <property type="project" value="UniProtKB-SubCell"/>
</dbReference>
<dbReference type="InterPro" id="IPR036638">
    <property type="entry name" value="HLH_DNA-bd_sf"/>
</dbReference>
<dbReference type="Gene3D" id="4.10.280.10">
    <property type="entry name" value="Helix-loop-helix DNA-binding domain"/>
    <property type="match status" value="1"/>
</dbReference>
<evidence type="ECO:0000259" key="6">
    <source>
        <dbReference type="PROSITE" id="PS50888"/>
    </source>
</evidence>
<dbReference type="GO" id="GO:0000981">
    <property type="term" value="F:DNA-binding transcription factor activity, RNA polymerase II-specific"/>
    <property type="evidence" value="ECO:0007669"/>
    <property type="project" value="TreeGrafter"/>
</dbReference>
<dbReference type="GO" id="GO:0046983">
    <property type="term" value="F:protein dimerization activity"/>
    <property type="evidence" value="ECO:0007669"/>
    <property type="project" value="InterPro"/>
</dbReference>